<evidence type="ECO:0000256" key="2">
    <source>
        <dbReference type="ARBA" id="ARBA00008766"/>
    </source>
</evidence>
<reference evidence="7 9" key="1">
    <citation type="submission" date="2016-10" db="EMBL/GenBank/DDBJ databases">
        <title>Draft genome sequences of four alkaliphilic bacteria belonging to the Anaerobacillus genus.</title>
        <authorList>
            <person name="Bassil N.M."/>
            <person name="Lloyd J.R."/>
        </authorList>
    </citation>
    <scope>NUCLEOTIDE SEQUENCE [LARGE SCALE GENOMIC DNA]</scope>
    <source>
        <strain evidence="7 9">NB2006</strain>
    </source>
</reference>
<evidence type="ECO:0000313" key="7">
    <source>
        <dbReference type="EMBL" id="OIJ23271.1"/>
    </source>
</evidence>
<organism evidence="7 9">
    <name type="scientific">Anaerobacillus isosaccharinicus</name>
    <dbReference type="NCBI Taxonomy" id="1532552"/>
    <lineage>
        <taxon>Bacteria</taxon>
        <taxon>Bacillati</taxon>
        <taxon>Bacillota</taxon>
        <taxon>Bacilli</taxon>
        <taxon>Bacillales</taxon>
        <taxon>Bacillaceae</taxon>
        <taxon>Anaerobacillus</taxon>
    </lineage>
</organism>
<dbReference type="InterPro" id="IPR036005">
    <property type="entry name" value="Creatinase/aminopeptidase-like"/>
</dbReference>
<dbReference type="InterPro" id="IPR050659">
    <property type="entry name" value="Peptidase_M24B"/>
</dbReference>
<dbReference type="Gene3D" id="3.90.230.10">
    <property type="entry name" value="Creatinase/methionine aminopeptidase superfamily"/>
    <property type="match status" value="1"/>
</dbReference>
<dbReference type="FunFam" id="3.90.230.10:FF:000014">
    <property type="entry name" value="Aminopeptidase P family protein"/>
    <property type="match status" value="1"/>
</dbReference>
<dbReference type="PROSITE" id="PS00491">
    <property type="entry name" value="PROLINE_PEPTIDASE"/>
    <property type="match status" value="1"/>
</dbReference>
<dbReference type="SUPFAM" id="SSF55920">
    <property type="entry name" value="Creatinase/aminopeptidase"/>
    <property type="match status" value="1"/>
</dbReference>
<accession>A0A1S2MEY6</accession>
<dbReference type="Pfam" id="PF01321">
    <property type="entry name" value="Creatinase_N"/>
    <property type="match status" value="1"/>
</dbReference>
<keyword evidence="8" id="KW-0031">Aminopeptidase</keyword>
<feature type="domain" description="Peptidase M24" evidence="5">
    <location>
        <begin position="136"/>
        <end position="338"/>
    </location>
</feature>
<dbReference type="PANTHER" id="PTHR46112:SF3">
    <property type="entry name" value="AMINOPEPTIDASE YPDF"/>
    <property type="match status" value="1"/>
</dbReference>
<dbReference type="InterPro" id="IPR000587">
    <property type="entry name" value="Creatinase_N"/>
</dbReference>
<keyword evidence="3" id="KW-0479">Metal-binding</keyword>
<proteinExistence type="inferred from homology"/>
<sequence>MGKLVKLRSKLKENGIDGILVTSSYNRRYITGFTGSSGVALITEKEAKFITDFRYVDQAAQQAVDFEIVQHKASLLEEIANQLNELGVKNLGFEKTHVSFAQYEEYKSSFTNTTLVPISGIIENLRLIKDDQEIKILKEAAKIADAAFEHIITYIKPGLTELDVSNELEFFMRKQGAASSSFDIIVASGIRSALPHGVASNKIIKKGELVTLDFGAYYKGYCSDITRTVAVGKPSTELEKIYQTVLEAQLRGMNGIKPGMNGKEADALTRDYITEQGYGEYFGHSTGHGLGMEVHEGPGLSMKSEAILQPGMVVTVEPGIYISGVGGTRIEDDTVITENGNESLTYSTKELIIIGE</sequence>
<dbReference type="GO" id="GO:0004177">
    <property type="term" value="F:aminopeptidase activity"/>
    <property type="evidence" value="ECO:0007669"/>
    <property type="project" value="UniProtKB-KW"/>
</dbReference>
<dbReference type="EMBL" id="CP063356">
    <property type="protein sequence ID" value="QOY36083.1"/>
    <property type="molecule type" value="Genomic_DNA"/>
</dbReference>
<dbReference type="GO" id="GO:0008235">
    <property type="term" value="F:metalloexopeptidase activity"/>
    <property type="evidence" value="ECO:0007669"/>
    <property type="project" value="UniProtKB-ARBA"/>
</dbReference>
<dbReference type="GO" id="GO:0046872">
    <property type="term" value="F:metal ion binding"/>
    <property type="evidence" value="ECO:0007669"/>
    <property type="project" value="UniProtKB-KW"/>
</dbReference>
<name>A0A1S2MEY6_9BACI</name>
<evidence type="ECO:0000256" key="1">
    <source>
        <dbReference type="ARBA" id="ARBA00001936"/>
    </source>
</evidence>
<evidence type="ECO:0000259" key="5">
    <source>
        <dbReference type="Pfam" id="PF00557"/>
    </source>
</evidence>
<dbReference type="PANTHER" id="PTHR46112">
    <property type="entry name" value="AMINOPEPTIDASE"/>
    <property type="match status" value="1"/>
</dbReference>
<dbReference type="Proteomes" id="UP000180175">
    <property type="component" value="Chromosome"/>
</dbReference>
<dbReference type="KEGG" id="aia:AWH56_026170"/>
<feature type="domain" description="Creatinase N-terminal" evidence="6">
    <location>
        <begin position="5"/>
        <end position="128"/>
    </location>
</feature>
<reference evidence="8" key="4">
    <citation type="submission" date="2020-10" db="EMBL/GenBank/DDBJ databases">
        <authorList>
            <person name="Bassil N.M."/>
            <person name="Lloyd J.R."/>
        </authorList>
    </citation>
    <scope>NUCLEOTIDE SEQUENCE</scope>
    <source>
        <strain evidence="8">NB2006</strain>
    </source>
</reference>
<protein>
    <submittedName>
        <fullName evidence="8">Aminopeptidase P family protein</fullName>
    </submittedName>
    <submittedName>
        <fullName evidence="7">Xaa-Pro dipeptidase</fullName>
    </submittedName>
</protein>
<reference evidence="8 9" key="3">
    <citation type="journal article" date="2019" name="Int. J. Syst. Evol. Microbiol.">
        <title>Anaerobacillus isosaccharinicus sp. nov., an alkaliphilic bacterium which degrades isosaccharinic acid.</title>
        <authorList>
            <person name="Bassil N.M."/>
            <person name="Lloyd J.R."/>
        </authorList>
    </citation>
    <scope>NUCLEOTIDE SEQUENCE [LARGE SCALE GENOMIC DNA]</scope>
    <source>
        <strain evidence="8 9">NB2006</strain>
    </source>
</reference>
<comment type="similarity">
    <text evidence="2">Belongs to the peptidase M24B family.</text>
</comment>
<dbReference type="InterPro" id="IPR001131">
    <property type="entry name" value="Peptidase_M24B_aminopep-P_CS"/>
</dbReference>
<dbReference type="CDD" id="cd01092">
    <property type="entry name" value="APP-like"/>
    <property type="match status" value="1"/>
</dbReference>
<keyword evidence="4" id="KW-0378">Hydrolase</keyword>
<dbReference type="OrthoDB" id="9806388at2"/>
<dbReference type="InterPro" id="IPR000994">
    <property type="entry name" value="Pept_M24"/>
</dbReference>
<evidence type="ECO:0000313" key="8">
    <source>
        <dbReference type="EMBL" id="QOY36083.1"/>
    </source>
</evidence>
<keyword evidence="9" id="KW-1185">Reference proteome</keyword>
<dbReference type="InterPro" id="IPR029149">
    <property type="entry name" value="Creatin/AminoP/Spt16_N"/>
</dbReference>
<evidence type="ECO:0000259" key="6">
    <source>
        <dbReference type="Pfam" id="PF01321"/>
    </source>
</evidence>
<evidence type="ECO:0000256" key="3">
    <source>
        <dbReference type="ARBA" id="ARBA00022723"/>
    </source>
</evidence>
<reference evidence="8 9" key="2">
    <citation type="journal article" date="2017" name="Genome Announc.">
        <title>Draft Genome Sequences of Four Alkaliphilic Bacteria Belonging to the Anaerobacillus Genus.</title>
        <authorList>
            <person name="Bassil N.M."/>
            <person name="Lloyd J.R."/>
        </authorList>
    </citation>
    <scope>NUCLEOTIDE SEQUENCE [LARGE SCALE GENOMIC DNA]</scope>
    <source>
        <strain evidence="8 9">NB2006</strain>
    </source>
</reference>
<dbReference type="Gene3D" id="3.40.350.10">
    <property type="entry name" value="Creatinase/prolidase N-terminal domain"/>
    <property type="match status" value="1"/>
</dbReference>
<evidence type="ECO:0000313" key="9">
    <source>
        <dbReference type="Proteomes" id="UP000180175"/>
    </source>
</evidence>
<comment type="cofactor">
    <cofactor evidence="1">
        <name>Mn(2+)</name>
        <dbReference type="ChEBI" id="CHEBI:29035"/>
    </cofactor>
</comment>
<gene>
    <name evidence="7" type="ORF">AWH56_01405</name>
    <name evidence="8" type="ORF">AWH56_026170</name>
</gene>
<dbReference type="AlphaFoldDB" id="A0A1S2MEY6"/>
<evidence type="ECO:0000256" key="4">
    <source>
        <dbReference type="ARBA" id="ARBA00022801"/>
    </source>
</evidence>
<dbReference type="EMBL" id="LQXD01000002">
    <property type="protein sequence ID" value="OIJ23271.1"/>
    <property type="molecule type" value="Genomic_DNA"/>
</dbReference>
<dbReference type="InterPro" id="IPR001714">
    <property type="entry name" value="Pept_M24_MAP"/>
</dbReference>
<dbReference type="PRINTS" id="PR00599">
    <property type="entry name" value="MAPEPTIDASE"/>
</dbReference>
<dbReference type="Pfam" id="PF00557">
    <property type="entry name" value="Peptidase_M24"/>
    <property type="match status" value="1"/>
</dbReference>
<keyword evidence="8" id="KW-0645">Protease</keyword>
<dbReference type="RefSeq" id="WP_071315474.1">
    <property type="nucleotide sequence ID" value="NZ_CP063356.2"/>
</dbReference>